<dbReference type="SUPFAM" id="SSF63829">
    <property type="entry name" value="Calcium-dependent phosphotriesterase"/>
    <property type="match status" value="1"/>
</dbReference>
<organism evidence="2">
    <name type="scientific">Solibacter usitatus (strain Ellin6076)</name>
    <dbReference type="NCBI Taxonomy" id="234267"/>
    <lineage>
        <taxon>Bacteria</taxon>
        <taxon>Pseudomonadati</taxon>
        <taxon>Acidobacteriota</taxon>
        <taxon>Terriglobia</taxon>
        <taxon>Bryobacterales</taxon>
        <taxon>Solibacteraceae</taxon>
        <taxon>Candidatus Solibacter</taxon>
    </lineage>
</organism>
<dbReference type="eggNOG" id="COG3386">
    <property type="taxonomic scope" value="Bacteria"/>
</dbReference>
<feature type="domain" description="SMP-30/Gluconolactonase/LRE-like region" evidence="1">
    <location>
        <begin position="307"/>
        <end position="546"/>
    </location>
</feature>
<dbReference type="EC" id="3.1.1.17" evidence="2"/>
<name>Q021I6_SOLUE</name>
<dbReference type="Pfam" id="PF00756">
    <property type="entry name" value="Esterase"/>
    <property type="match status" value="1"/>
</dbReference>
<dbReference type="InterPro" id="IPR029058">
    <property type="entry name" value="AB_hydrolase_fold"/>
</dbReference>
<dbReference type="Pfam" id="PF08450">
    <property type="entry name" value="SGL"/>
    <property type="match status" value="1"/>
</dbReference>
<gene>
    <name evidence="2" type="ordered locus">Acid_3430</name>
</gene>
<dbReference type="Gene3D" id="3.40.50.1820">
    <property type="entry name" value="alpha/beta hydrolase"/>
    <property type="match status" value="1"/>
</dbReference>
<dbReference type="PANTHER" id="PTHR48098">
    <property type="entry name" value="ENTEROCHELIN ESTERASE-RELATED"/>
    <property type="match status" value="1"/>
</dbReference>
<dbReference type="HOGENOM" id="CLU_470815_0_0_0"/>
<accession>Q021I6</accession>
<dbReference type="PANTHER" id="PTHR48098:SF3">
    <property type="entry name" value="IRON(III) ENTEROBACTIN ESTERASE"/>
    <property type="match status" value="1"/>
</dbReference>
<dbReference type="Gene3D" id="2.120.10.30">
    <property type="entry name" value="TolB, C-terminal domain"/>
    <property type="match status" value="1"/>
</dbReference>
<dbReference type="InterPro" id="IPR000801">
    <property type="entry name" value="Esterase-like"/>
</dbReference>
<dbReference type="EMBL" id="CP000473">
    <property type="protein sequence ID" value="ABJ84403.1"/>
    <property type="molecule type" value="Genomic_DNA"/>
</dbReference>
<dbReference type="eggNOG" id="COG2382">
    <property type="taxonomic scope" value="Bacteria"/>
</dbReference>
<evidence type="ECO:0000259" key="1">
    <source>
        <dbReference type="Pfam" id="PF08450"/>
    </source>
</evidence>
<protein>
    <submittedName>
        <fullName evidence="2">Gluconolactonase</fullName>
        <ecNumber evidence="2">3.1.1.17</ecNumber>
    </submittedName>
</protein>
<dbReference type="InterPro" id="IPR050583">
    <property type="entry name" value="Mycobacterial_A85_antigen"/>
</dbReference>
<evidence type="ECO:0000313" key="2">
    <source>
        <dbReference type="EMBL" id="ABJ84403.1"/>
    </source>
</evidence>
<sequence length="573" mass="62266" precursor="true">MKTLAFLLTAATTLCAQPYTPKGQLTKSVWAKSKIFPGTTRDVQVYVPAQYDGAKAACVMIFQDGNGFASAQGPWHVPAVMDTLIEQGAMPVTIAIFIEPGVRPAAGADQMARYNRSYEYDGLGDRYARFLIEEILPEVGKQYRLSSDPNDRALAGSSSGGIASFTAAWERPDAFHRVMSFIGSYTNLRGGDSYIDLIRKMEPKPLRVFLQDGSADQNIYSGWWWLANQGMAKSLEYAGYDVKFEPGVEGHNSKHGAAIFADAMRWLWRDYPRAIEAGKGGAGQRHYITEFLDPAHDWEVAGEGYQFAEGPAVDREGNVYFCDAGASRIYKVDGAGKVTVFKENTGGATGLMFGGDGRLYAAENQRKRVVAYAPDGKLSVIATGVTPNDLAVTSKGEVYFTDTPAQRVYHVDAKGARRVVFQGGADGNLLMPNGVRLTPDEALLVVADTTGRTAWSFHIEADGSLVDGQPFYHLQLPDDVAQGPVRSGADGMTFDDQGHLYVATKLGIQICDQPGRTVGIIRRPGTADVSNVVFAGAGLQTLYATAGDKIYRRILRRKGVFPWAPVRLPKPGL</sequence>
<dbReference type="InterPro" id="IPR011042">
    <property type="entry name" value="6-blade_b-propeller_TolB-like"/>
</dbReference>
<dbReference type="AlphaFoldDB" id="Q021I6"/>
<dbReference type="OrthoDB" id="9775130at2"/>
<dbReference type="GO" id="GO:0004341">
    <property type="term" value="F:gluconolactonase activity"/>
    <property type="evidence" value="ECO:0007669"/>
    <property type="project" value="UniProtKB-EC"/>
</dbReference>
<dbReference type="ESTHER" id="solue-q021i6">
    <property type="family name" value="A85-IroE-IroD-Fes-Yiel"/>
</dbReference>
<proteinExistence type="predicted"/>
<dbReference type="STRING" id="234267.Acid_3430"/>
<reference evidence="2" key="1">
    <citation type="submission" date="2006-10" db="EMBL/GenBank/DDBJ databases">
        <title>Complete sequence of Solibacter usitatus Ellin6076.</title>
        <authorList>
            <consortium name="US DOE Joint Genome Institute"/>
            <person name="Copeland A."/>
            <person name="Lucas S."/>
            <person name="Lapidus A."/>
            <person name="Barry K."/>
            <person name="Detter J.C."/>
            <person name="Glavina del Rio T."/>
            <person name="Hammon N."/>
            <person name="Israni S."/>
            <person name="Dalin E."/>
            <person name="Tice H."/>
            <person name="Pitluck S."/>
            <person name="Thompson L.S."/>
            <person name="Brettin T."/>
            <person name="Bruce D."/>
            <person name="Han C."/>
            <person name="Tapia R."/>
            <person name="Gilna P."/>
            <person name="Schmutz J."/>
            <person name="Larimer F."/>
            <person name="Land M."/>
            <person name="Hauser L."/>
            <person name="Kyrpides N."/>
            <person name="Mikhailova N."/>
            <person name="Janssen P.H."/>
            <person name="Kuske C.R."/>
            <person name="Richardson P."/>
        </authorList>
    </citation>
    <scope>NUCLEOTIDE SEQUENCE</scope>
    <source>
        <strain evidence="2">Ellin6076</strain>
    </source>
</reference>
<dbReference type="SUPFAM" id="SSF53474">
    <property type="entry name" value="alpha/beta-Hydrolases"/>
    <property type="match status" value="1"/>
</dbReference>
<keyword evidence="2" id="KW-0378">Hydrolase</keyword>
<dbReference type="InParanoid" id="Q021I6"/>
<dbReference type="InterPro" id="IPR013658">
    <property type="entry name" value="SGL"/>
</dbReference>
<dbReference type="KEGG" id="sus:Acid_3430"/>